<dbReference type="OrthoDB" id="546213at2759"/>
<dbReference type="GeneID" id="5719824"/>
<protein>
    <submittedName>
        <fullName evidence="1">Uncharacterized protein</fullName>
    </submittedName>
</protein>
<sequence>MVLFVDTGLDPDDVRRRKRLHIKVNELRTRLDNGEEISSERVRFTRNRAVHWAAWCRKAFLQMPGYEGTVDDVCAALLADPRIAPLLDHRVYASRRRTPCWVKRVLSTLTQIPGLVKTGEKQGKLIVYRYDSEAAELLAAAAKARRRQRAASMPHLGLQQ</sequence>
<dbReference type="EMBL" id="CM008969">
    <property type="protein sequence ID" value="PNW80236.1"/>
    <property type="molecule type" value="Genomic_DNA"/>
</dbReference>
<proteinExistence type="predicted"/>
<dbReference type="Gramene" id="PNW80236">
    <property type="protein sequence ID" value="PNW80236"/>
    <property type="gene ID" value="CHLRE_08g383350v5"/>
</dbReference>
<gene>
    <name evidence="1" type="ORF">CHLRE_08g383350v5</name>
</gene>
<dbReference type="AlphaFoldDB" id="A0A2K3DI84"/>
<dbReference type="RefSeq" id="XP_001694314.2">
    <property type="nucleotide sequence ID" value="XM_001694262.2"/>
</dbReference>
<reference evidence="1 2" key="1">
    <citation type="journal article" date="2007" name="Science">
        <title>The Chlamydomonas genome reveals the evolution of key animal and plant functions.</title>
        <authorList>
            <person name="Merchant S.S."/>
            <person name="Prochnik S.E."/>
            <person name="Vallon O."/>
            <person name="Harris E.H."/>
            <person name="Karpowicz S.J."/>
            <person name="Witman G.B."/>
            <person name="Terry A."/>
            <person name="Salamov A."/>
            <person name="Fritz-Laylin L.K."/>
            <person name="Marechal-Drouard L."/>
            <person name="Marshall W.F."/>
            <person name="Qu L.H."/>
            <person name="Nelson D.R."/>
            <person name="Sanderfoot A.A."/>
            <person name="Spalding M.H."/>
            <person name="Kapitonov V.V."/>
            <person name="Ren Q."/>
            <person name="Ferris P."/>
            <person name="Lindquist E."/>
            <person name="Shapiro H."/>
            <person name="Lucas S.M."/>
            <person name="Grimwood J."/>
            <person name="Schmutz J."/>
            <person name="Cardol P."/>
            <person name="Cerutti H."/>
            <person name="Chanfreau G."/>
            <person name="Chen C.L."/>
            <person name="Cognat V."/>
            <person name="Croft M.T."/>
            <person name="Dent R."/>
            <person name="Dutcher S."/>
            <person name="Fernandez E."/>
            <person name="Fukuzawa H."/>
            <person name="Gonzalez-Ballester D."/>
            <person name="Gonzalez-Halphen D."/>
            <person name="Hallmann A."/>
            <person name="Hanikenne M."/>
            <person name="Hippler M."/>
            <person name="Inwood W."/>
            <person name="Jabbari K."/>
            <person name="Kalanon M."/>
            <person name="Kuras R."/>
            <person name="Lefebvre P.A."/>
            <person name="Lemaire S.D."/>
            <person name="Lobanov A.V."/>
            <person name="Lohr M."/>
            <person name="Manuell A."/>
            <person name="Meier I."/>
            <person name="Mets L."/>
            <person name="Mittag M."/>
            <person name="Mittelmeier T."/>
            <person name="Moroney J.V."/>
            <person name="Moseley J."/>
            <person name="Napoli C."/>
            <person name="Nedelcu A.M."/>
            <person name="Niyogi K."/>
            <person name="Novoselov S.V."/>
            <person name="Paulsen I.T."/>
            <person name="Pazour G."/>
            <person name="Purton S."/>
            <person name="Ral J.P."/>
            <person name="Riano-Pachon D.M."/>
            <person name="Riekhof W."/>
            <person name="Rymarquis L."/>
            <person name="Schroda M."/>
            <person name="Stern D."/>
            <person name="Umen J."/>
            <person name="Willows R."/>
            <person name="Wilson N."/>
            <person name="Zimmer S.L."/>
            <person name="Allmer J."/>
            <person name="Balk J."/>
            <person name="Bisova K."/>
            <person name="Chen C.J."/>
            <person name="Elias M."/>
            <person name="Gendler K."/>
            <person name="Hauser C."/>
            <person name="Lamb M.R."/>
            <person name="Ledford H."/>
            <person name="Long J.C."/>
            <person name="Minagawa J."/>
            <person name="Page M.D."/>
            <person name="Pan J."/>
            <person name="Pootakham W."/>
            <person name="Roje S."/>
            <person name="Rose A."/>
            <person name="Stahlberg E."/>
            <person name="Terauchi A.M."/>
            <person name="Yang P."/>
            <person name="Ball S."/>
            <person name="Bowler C."/>
            <person name="Dieckmann C.L."/>
            <person name="Gladyshev V.N."/>
            <person name="Green P."/>
            <person name="Jorgensen R."/>
            <person name="Mayfield S."/>
            <person name="Mueller-Roeber B."/>
            <person name="Rajamani S."/>
            <person name="Sayre R.T."/>
            <person name="Brokstein P."/>
            <person name="Dubchak I."/>
            <person name="Goodstein D."/>
            <person name="Hornick L."/>
            <person name="Huang Y.W."/>
            <person name="Jhaveri J."/>
            <person name="Luo Y."/>
            <person name="Martinez D."/>
            <person name="Ngau W.C."/>
            <person name="Otillar B."/>
            <person name="Poliakov A."/>
            <person name="Porter A."/>
            <person name="Szajkowski L."/>
            <person name="Werner G."/>
            <person name="Zhou K."/>
            <person name="Grigoriev I.V."/>
            <person name="Rokhsar D.S."/>
            <person name="Grossman A.R."/>
        </authorList>
    </citation>
    <scope>NUCLEOTIDE SEQUENCE [LARGE SCALE GENOMIC DNA]</scope>
    <source>
        <strain evidence="2">CC-503</strain>
    </source>
</reference>
<keyword evidence="2" id="KW-1185">Reference proteome</keyword>
<name>A0A2K3DI84_CHLRE</name>
<accession>A0A2K3DI84</accession>
<dbReference type="PaxDb" id="3055-EDP02747"/>
<evidence type="ECO:0000313" key="2">
    <source>
        <dbReference type="Proteomes" id="UP000006906"/>
    </source>
</evidence>
<dbReference type="InParanoid" id="A0A2K3DI84"/>
<dbReference type="Proteomes" id="UP000006906">
    <property type="component" value="Chromosome 8"/>
</dbReference>
<evidence type="ECO:0000313" key="1">
    <source>
        <dbReference type="EMBL" id="PNW80236.1"/>
    </source>
</evidence>
<organism evidence="1 2">
    <name type="scientific">Chlamydomonas reinhardtii</name>
    <name type="common">Chlamydomonas smithii</name>
    <dbReference type="NCBI Taxonomy" id="3055"/>
    <lineage>
        <taxon>Eukaryota</taxon>
        <taxon>Viridiplantae</taxon>
        <taxon>Chlorophyta</taxon>
        <taxon>core chlorophytes</taxon>
        <taxon>Chlorophyceae</taxon>
        <taxon>CS clade</taxon>
        <taxon>Chlamydomonadales</taxon>
        <taxon>Chlamydomonadaceae</taxon>
        <taxon>Chlamydomonas</taxon>
    </lineage>
</organism>
<dbReference type="KEGG" id="cre:CHLRE_08g383350v5"/>
<dbReference type="ExpressionAtlas" id="A0A2K3DI84">
    <property type="expression patterns" value="baseline and differential"/>
</dbReference>